<protein>
    <recommendedName>
        <fullName evidence="2">Response regulatory domain-containing protein</fullName>
    </recommendedName>
</protein>
<evidence type="ECO:0000313" key="4">
    <source>
        <dbReference type="Proteomes" id="UP000229433"/>
    </source>
</evidence>
<evidence type="ECO:0000313" key="3">
    <source>
        <dbReference type="EMBL" id="PHQ28429.1"/>
    </source>
</evidence>
<dbReference type="OrthoDB" id="487748at2"/>
<comment type="caution">
    <text evidence="3">The sequence shown here is derived from an EMBL/GenBank/DDBJ whole genome shotgun (WGS) entry which is preliminary data.</text>
</comment>
<comment type="caution">
    <text evidence="1">Lacks conserved residue(s) required for the propagation of feature annotation.</text>
</comment>
<dbReference type="RefSeq" id="WP_099647122.1">
    <property type="nucleotide sequence ID" value="NZ_KZ319296.1"/>
</dbReference>
<feature type="domain" description="Response regulatory" evidence="2">
    <location>
        <begin position="5"/>
        <end position="132"/>
    </location>
</feature>
<dbReference type="Proteomes" id="UP000229433">
    <property type="component" value="Unassembled WGS sequence"/>
</dbReference>
<dbReference type="InterPro" id="IPR001789">
    <property type="entry name" value="Sig_transdc_resp-reg_receiver"/>
</dbReference>
<gene>
    <name evidence="3" type="ORF">CJ305_15060</name>
</gene>
<keyword evidence="4" id="KW-1185">Reference proteome</keyword>
<reference evidence="3 4" key="1">
    <citation type="submission" date="2017-08" db="EMBL/GenBank/DDBJ databases">
        <title>The whole genome shortgun sequences of strain Leeuwenhoekiella nanhaiensis G18 from the South China Sea.</title>
        <authorList>
            <person name="Liu Q."/>
        </authorList>
    </citation>
    <scope>NUCLEOTIDE SEQUENCE [LARGE SCALE GENOMIC DNA]</scope>
    <source>
        <strain evidence="3 4">G18</strain>
    </source>
</reference>
<sequence>MSAKVVYIIDEDPVNRDLIERLIKNEFGSLVLKRFESCESGFRYFMEEQRFQIREYPDTILLSGNLSPHCITRFLEEVENFQPQTGKPISVYMMLNPVSALNTDYRNSALVKGSISKPIYPQDVLNIAQSLLAAG</sequence>
<evidence type="ECO:0000259" key="2">
    <source>
        <dbReference type="PROSITE" id="PS50110"/>
    </source>
</evidence>
<proteinExistence type="predicted"/>
<evidence type="ECO:0000256" key="1">
    <source>
        <dbReference type="PROSITE-ProRule" id="PRU00169"/>
    </source>
</evidence>
<dbReference type="Gene3D" id="3.40.50.2300">
    <property type="match status" value="1"/>
</dbReference>
<accession>A0A2G1VPM0</accession>
<dbReference type="AlphaFoldDB" id="A0A2G1VPM0"/>
<dbReference type="PROSITE" id="PS50110">
    <property type="entry name" value="RESPONSE_REGULATORY"/>
    <property type="match status" value="1"/>
</dbReference>
<dbReference type="EMBL" id="NQXA01000014">
    <property type="protein sequence ID" value="PHQ28429.1"/>
    <property type="molecule type" value="Genomic_DNA"/>
</dbReference>
<dbReference type="GO" id="GO:0000160">
    <property type="term" value="P:phosphorelay signal transduction system"/>
    <property type="evidence" value="ECO:0007669"/>
    <property type="project" value="InterPro"/>
</dbReference>
<organism evidence="3 4">
    <name type="scientific">Leeuwenhoekiella nanhaiensis</name>
    <dbReference type="NCBI Taxonomy" id="1655491"/>
    <lineage>
        <taxon>Bacteria</taxon>
        <taxon>Pseudomonadati</taxon>
        <taxon>Bacteroidota</taxon>
        <taxon>Flavobacteriia</taxon>
        <taxon>Flavobacteriales</taxon>
        <taxon>Flavobacteriaceae</taxon>
        <taxon>Leeuwenhoekiella</taxon>
    </lineage>
</organism>
<name>A0A2G1VPM0_9FLAO</name>